<sequence>MSEISTQPGAVDPMSARPPLTQRIMHKVSTKDGWLGDFDFKFLCLPQLPFGNARKHRKAAPFYGLDDDLPLLVTIVIGFQHSLAMIAGLITPPIIFANYLALDASYQSYMISASLISSGILSMIQMSKIHLFKGYYLGCGILCVVGTSFATLPVGFATFDALYADGTCTYTTMADGTKTKAPCPEAFGYLIGTTALCSLTTMILSFVPPKKLQKIFPPLVTGVTVLLIGANLIGDSGALNWGGGSNGCQLRPETGFFSLCPNIAAPKAALWGSPQFMGLGFLSFVTIVLLELFGSPFMRNASIILGLLVGCIVAGATGYMTDAQIKSAPAITFLWVKRFPLKIYAPSILPAMAVYIALALEAIGDITASSEVSRLSVDGPDFDSRIQGGVLADGFAGMLSALFTVTPMSIFAQNNGVIALTRCANRRAGFACAMFLILFGVLGKISGVFLSIPNPVLGGVTTFLFASVVTSGIRILSYLKWGRKERFVLAASLTFGLGNMLAPGFLEHLFEGVNTTSKGLTGFLSSITIIVSAPCKLKTHRNRYSGHSLMQSYLFLDLSAFVVGCLLWNILPDDPETIVRYDADQAALEMGQVDKGDRDVPSMAYSQSGKAASEGEEDDTKAVGAFTRVEPVA</sequence>
<dbReference type="EMBL" id="JASBWU010000002">
    <property type="protein sequence ID" value="KAJ9124249.1"/>
    <property type="molecule type" value="Genomic_DNA"/>
</dbReference>
<keyword evidence="2" id="KW-1185">Reference proteome</keyword>
<gene>
    <name evidence="1" type="ORF">QFC22_001048</name>
</gene>
<evidence type="ECO:0000313" key="1">
    <source>
        <dbReference type="EMBL" id="KAJ9124249.1"/>
    </source>
</evidence>
<reference evidence="1" key="1">
    <citation type="submission" date="2023-04" db="EMBL/GenBank/DDBJ databases">
        <title>Draft Genome sequencing of Naganishia species isolated from polar environments using Oxford Nanopore Technology.</title>
        <authorList>
            <person name="Leo P."/>
            <person name="Venkateswaran K."/>
        </authorList>
    </citation>
    <scope>NUCLEOTIDE SEQUENCE</scope>
    <source>
        <strain evidence="1">MNA-CCFEE 5425</strain>
    </source>
</reference>
<name>A0ACC2XLD4_9TREE</name>
<accession>A0ACC2XLD4</accession>
<protein>
    <submittedName>
        <fullName evidence="1">Uncharacterized protein</fullName>
    </submittedName>
</protein>
<proteinExistence type="predicted"/>
<evidence type="ECO:0000313" key="2">
    <source>
        <dbReference type="Proteomes" id="UP001243375"/>
    </source>
</evidence>
<dbReference type="Proteomes" id="UP001243375">
    <property type="component" value="Unassembled WGS sequence"/>
</dbReference>
<organism evidence="1 2">
    <name type="scientific">Naganishia vaughanmartiniae</name>
    <dbReference type="NCBI Taxonomy" id="1424756"/>
    <lineage>
        <taxon>Eukaryota</taxon>
        <taxon>Fungi</taxon>
        <taxon>Dikarya</taxon>
        <taxon>Basidiomycota</taxon>
        <taxon>Agaricomycotina</taxon>
        <taxon>Tremellomycetes</taxon>
        <taxon>Filobasidiales</taxon>
        <taxon>Filobasidiaceae</taxon>
        <taxon>Naganishia</taxon>
    </lineage>
</organism>
<comment type="caution">
    <text evidence="1">The sequence shown here is derived from an EMBL/GenBank/DDBJ whole genome shotgun (WGS) entry which is preliminary data.</text>
</comment>